<dbReference type="PANTHER" id="PTHR47707">
    <property type="entry name" value="8-OXO-DGTP DIPHOSPHATASE"/>
    <property type="match status" value="1"/>
</dbReference>
<evidence type="ECO:0000256" key="10">
    <source>
        <dbReference type="ARBA" id="ARBA00035861"/>
    </source>
</evidence>
<feature type="domain" description="Nudix hydrolase" evidence="18">
    <location>
        <begin position="11"/>
        <end position="142"/>
    </location>
</feature>
<organism evidence="19 20">
    <name type="scientific">Novosphingobium taihuense</name>
    <dbReference type="NCBI Taxonomy" id="260085"/>
    <lineage>
        <taxon>Bacteria</taxon>
        <taxon>Pseudomonadati</taxon>
        <taxon>Pseudomonadota</taxon>
        <taxon>Alphaproteobacteria</taxon>
        <taxon>Sphingomonadales</taxon>
        <taxon>Sphingomonadaceae</taxon>
        <taxon>Novosphingobium</taxon>
    </lineage>
</organism>
<evidence type="ECO:0000256" key="3">
    <source>
        <dbReference type="ARBA" id="ARBA00022457"/>
    </source>
</evidence>
<evidence type="ECO:0000256" key="2">
    <source>
        <dbReference type="ARBA" id="ARBA00005582"/>
    </source>
</evidence>
<comment type="cofactor">
    <cofactor evidence="1">
        <name>Mg(2+)</name>
        <dbReference type="ChEBI" id="CHEBI:18420"/>
    </cofactor>
</comment>
<evidence type="ECO:0000256" key="17">
    <source>
        <dbReference type="RuleBase" id="RU003476"/>
    </source>
</evidence>
<dbReference type="InterPro" id="IPR020084">
    <property type="entry name" value="NUDIX_hydrolase_CS"/>
</dbReference>
<dbReference type="GO" id="GO:0044715">
    <property type="term" value="F:8-oxo-dGDP phosphatase activity"/>
    <property type="evidence" value="ECO:0007669"/>
    <property type="project" value="TreeGrafter"/>
</dbReference>
<dbReference type="PROSITE" id="PS00893">
    <property type="entry name" value="NUDIX_BOX"/>
    <property type="match status" value="1"/>
</dbReference>
<evidence type="ECO:0000256" key="8">
    <source>
        <dbReference type="ARBA" id="ARBA00022842"/>
    </source>
</evidence>
<keyword evidence="9" id="KW-0234">DNA repair</keyword>
<evidence type="ECO:0000256" key="4">
    <source>
        <dbReference type="ARBA" id="ARBA00022705"/>
    </source>
</evidence>
<evidence type="ECO:0000313" key="19">
    <source>
        <dbReference type="EMBL" id="MBB4613806.1"/>
    </source>
</evidence>
<evidence type="ECO:0000256" key="6">
    <source>
        <dbReference type="ARBA" id="ARBA00022763"/>
    </source>
</evidence>
<name>A0A7W7ABH6_9SPHN</name>
<dbReference type="PRINTS" id="PR00502">
    <property type="entry name" value="NUDIXFAMILY"/>
</dbReference>
<dbReference type="AlphaFoldDB" id="A0A7W7ABH6"/>
<dbReference type="InterPro" id="IPR000086">
    <property type="entry name" value="NUDIX_hydrolase_dom"/>
</dbReference>
<dbReference type="GO" id="GO:0006281">
    <property type="term" value="P:DNA repair"/>
    <property type="evidence" value="ECO:0007669"/>
    <property type="project" value="UniProtKB-KW"/>
</dbReference>
<sequence>MVRADMENSSTVRIVVALALLHPSGQVLMQHRPRNKAHGGLWEFPGGKVEPHETCESAIVREIDEELGVVIEAADLFPVSFATEALVDNGQSILLLLYGTRNWQGVAQAMEAGSEVRWTGPDELLQLPMPPLDVPLARAVIPLLEGLAKATTAP</sequence>
<keyword evidence="4" id="KW-0235">DNA replication</keyword>
<dbReference type="EMBL" id="JACHOA010000003">
    <property type="protein sequence ID" value="MBB4613806.1"/>
    <property type="molecule type" value="Genomic_DNA"/>
</dbReference>
<dbReference type="EC" id="3.6.1.55" evidence="12"/>
<comment type="catalytic activity">
    <reaction evidence="11">
        <text>8-oxo-GTP + H2O = 8-oxo-GMP + diphosphate + H(+)</text>
        <dbReference type="Rhea" id="RHEA:67616"/>
        <dbReference type="ChEBI" id="CHEBI:15377"/>
        <dbReference type="ChEBI" id="CHEBI:15378"/>
        <dbReference type="ChEBI" id="CHEBI:33019"/>
        <dbReference type="ChEBI" id="CHEBI:143553"/>
        <dbReference type="ChEBI" id="CHEBI:145694"/>
    </reaction>
</comment>
<proteinExistence type="inferred from homology"/>
<comment type="similarity">
    <text evidence="2 17">Belongs to the Nudix hydrolase family.</text>
</comment>
<comment type="caution">
    <text evidence="19">The sequence shown here is derived from an EMBL/GenBank/DDBJ whole genome shotgun (WGS) entry which is preliminary data.</text>
</comment>
<evidence type="ECO:0000256" key="1">
    <source>
        <dbReference type="ARBA" id="ARBA00001946"/>
    </source>
</evidence>
<evidence type="ECO:0000256" key="16">
    <source>
        <dbReference type="ARBA" id="ARBA00042798"/>
    </source>
</evidence>
<evidence type="ECO:0000313" key="20">
    <source>
        <dbReference type="Proteomes" id="UP000538566"/>
    </source>
</evidence>
<dbReference type="Proteomes" id="UP000538566">
    <property type="component" value="Unassembled WGS sequence"/>
</dbReference>
<evidence type="ECO:0000256" key="7">
    <source>
        <dbReference type="ARBA" id="ARBA00022801"/>
    </source>
</evidence>
<dbReference type="GO" id="GO:0046872">
    <property type="term" value="F:metal ion binding"/>
    <property type="evidence" value="ECO:0007669"/>
    <property type="project" value="UniProtKB-KW"/>
</dbReference>
<evidence type="ECO:0000256" key="13">
    <source>
        <dbReference type="ARBA" id="ARBA00040794"/>
    </source>
</evidence>
<evidence type="ECO:0000256" key="15">
    <source>
        <dbReference type="ARBA" id="ARBA00041979"/>
    </source>
</evidence>
<comment type="catalytic activity">
    <reaction evidence="10">
        <text>8-oxo-dGTP + H2O = 8-oxo-dGMP + diphosphate + H(+)</text>
        <dbReference type="Rhea" id="RHEA:31575"/>
        <dbReference type="ChEBI" id="CHEBI:15377"/>
        <dbReference type="ChEBI" id="CHEBI:15378"/>
        <dbReference type="ChEBI" id="CHEBI:33019"/>
        <dbReference type="ChEBI" id="CHEBI:63224"/>
        <dbReference type="ChEBI" id="CHEBI:77896"/>
        <dbReference type="EC" id="3.6.1.55"/>
    </reaction>
</comment>
<dbReference type="InterPro" id="IPR015797">
    <property type="entry name" value="NUDIX_hydrolase-like_dom_sf"/>
</dbReference>
<evidence type="ECO:0000256" key="9">
    <source>
        <dbReference type="ARBA" id="ARBA00023204"/>
    </source>
</evidence>
<dbReference type="InterPro" id="IPR047127">
    <property type="entry name" value="MutT-like"/>
</dbReference>
<dbReference type="GO" id="GO:0035539">
    <property type="term" value="F:8-oxo-7,8-dihydrodeoxyguanosine triphosphate pyrophosphatase activity"/>
    <property type="evidence" value="ECO:0007669"/>
    <property type="project" value="UniProtKB-EC"/>
</dbReference>
<dbReference type="CDD" id="cd03425">
    <property type="entry name" value="NUDIX_MutT_NudA_like"/>
    <property type="match status" value="1"/>
</dbReference>
<dbReference type="PANTHER" id="PTHR47707:SF1">
    <property type="entry name" value="NUDIX HYDROLASE FAMILY PROTEIN"/>
    <property type="match status" value="1"/>
</dbReference>
<dbReference type="GO" id="GO:0008413">
    <property type="term" value="F:8-oxo-7,8-dihydroguanosine triphosphate pyrophosphatase activity"/>
    <property type="evidence" value="ECO:0007669"/>
    <property type="project" value="TreeGrafter"/>
</dbReference>
<keyword evidence="6" id="KW-0227">DNA damage</keyword>
<evidence type="ECO:0000256" key="14">
    <source>
        <dbReference type="ARBA" id="ARBA00041592"/>
    </source>
</evidence>
<dbReference type="GO" id="GO:0006260">
    <property type="term" value="P:DNA replication"/>
    <property type="evidence" value="ECO:0007669"/>
    <property type="project" value="UniProtKB-KW"/>
</dbReference>
<dbReference type="PROSITE" id="PS51462">
    <property type="entry name" value="NUDIX"/>
    <property type="match status" value="1"/>
</dbReference>
<keyword evidence="7 17" id="KW-0378">Hydrolase</keyword>
<dbReference type="Gene3D" id="3.90.79.10">
    <property type="entry name" value="Nucleoside Triphosphate Pyrophosphohydrolase"/>
    <property type="match status" value="1"/>
</dbReference>
<keyword evidence="5" id="KW-0479">Metal-binding</keyword>
<evidence type="ECO:0000256" key="11">
    <source>
        <dbReference type="ARBA" id="ARBA00036904"/>
    </source>
</evidence>
<dbReference type="InterPro" id="IPR020476">
    <property type="entry name" value="Nudix_hydrolase"/>
</dbReference>
<evidence type="ECO:0000256" key="12">
    <source>
        <dbReference type="ARBA" id="ARBA00038905"/>
    </source>
</evidence>
<keyword evidence="20" id="KW-1185">Reference proteome</keyword>
<dbReference type="RefSeq" id="WP_246415570.1">
    <property type="nucleotide sequence ID" value="NZ_JACHOA010000003.1"/>
</dbReference>
<gene>
    <name evidence="19" type="ORF">GGR37_002081</name>
</gene>
<accession>A0A7W7ABH6</accession>
<dbReference type="Pfam" id="PF00293">
    <property type="entry name" value="NUDIX"/>
    <property type="match status" value="1"/>
</dbReference>
<keyword evidence="3" id="KW-0515">Mutator protein</keyword>
<protein>
    <recommendedName>
        <fullName evidence="13">8-oxo-dGTP diphosphatase</fullName>
        <ecNumber evidence="12">3.6.1.55</ecNumber>
    </recommendedName>
    <alternativeName>
        <fullName evidence="16">7,8-dihydro-8-oxoguanine-triphosphatase</fullName>
    </alternativeName>
    <alternativeName>
        <fullName evidence="15">Mutator protein MutT</fullName>
    </alternativeName>
    <alternativeName>
        <fullName evidence="14">dGTP pyrophosphohydrolase</fullName>
    </alternativeName>
</protein>
<dbReference type="SUPFAM" id="SSF55811">
    <property type="entry name" value="Nudix"/>
    <property type="match status" value="1"/>
</dbReference>
<dbReference type="GO" id="GO:0044716">
    <property type="term" value="F:8-oxo-GDP phosphatase activity"/>
    <property type="evidence" value="ECO:0007669"/>
    <property type="project" value="TreeGrafter"/>
</dbReference>
<keyword evidence="8" id="KW-0460">Magnesium</keyword>
<reference evidence="19 20" key="1">
    <citation type="submission" date="2020-08" db="EMBL/GenBank/DDBJ databases">
        <title>Genomic Encyclopedia of Type Strains, Phase IV (KMG-IV): sequencing the most valuable type-strain genomes for metagenomic binning, comparative biology and taxonomic classification.</title>
        <authorList>
            <person name="Goeker M."/>
        </authorList>
    </citation>
    <scope>NUCLEOTIDE SEQUENCE [LARGE SCALE GENOMIC DNA]</scope>
    <source>
        <strain evidence="19 20">DSM 17507</strain>
    </source>
</reference>
<evidence type="ECO:0000256" key="5">
    <source>
        <dbReference type="ARBA" id="ARBA00022723"/>
    </source>
</evidence>
<evidence type="ECO:0000259" key="18">
    <source>
        <dbReference type="PROSITE" id="PS51462"/>
    </source>
</evidence>